<organism evidence="1 2">
    <name type="scientific">Marinobacter pelagius</name>
    <dbReference type="NCBI Taxonomy" id="379482"/>
    <lineage>
        <taxon>Bacteria</taxon>
        <taxon>Pseudomonadati</taxon>
        <taxon>Pseudomonadota</taxon>
        <taxon>Gammaproteobacteria</taxon>
        <taxon>Pseudomonadales</taxon>
        <taxon>Marinobacteraceae</taxon>
        <taxon>Marinobacter</taxon>
    </lineage>
</organism>
<dbReference type="Proteomes" id="UP000199339">
    <property type="component" value="Unassembled WGS sequence"/>
</dbReference>
<reference evidence="2" key="1">
    <citation type="submission" date="2016-10" db="EMBL/GenBank/DDBJ databases">
        <authorList>
            <person name="Varghese N."/>
            <person name="Submissions S."/>
        </authorList>
    </citation>
    <scope>NUCLEOTIDE SEQUENCE [LARGE SCALE GENOMIC DNA]</scope>
    <source>
        <strain evidence="2">CGMCC 1.6775</strain>
    </source>
</reference>
<dbReference type="AlphaFoldDB" id="A0A1I4T5P1"/>
<proteinExistence type="predicted"/>
<protein>
    <submittedName>
        <fullName evidence="1">Uncharacterized protein</fullName>
    </submittedName>
</protein>
<dbReference type="RefSeq" id="WP_091999686.1">
    <property type="nucleotide sequence ID" value="NZ_FOUR01000002.1"/>
</dbReference>
<gene>
    <name evidence="1" type="ORF">SAMN04487961_1013</name>
</gene>
<evidence type="ECO:0000313" key="1">
    <source>
        <dbReference type="EMBL" id="SFM71999.1"/>
    </source>
</evidence>
<dbReference type="OrthoDB" id="9980366at2"/>
<dbReference type="EMBL" id="FOUR01000002">
    <property type="protein sequence ID" value="SFM71999.1"/>
    <property type="molecule type" value="Genomic_DNA"/>
</dbReference>
<name>A0A1I4T5P1_9GAMM</name>
<sequence length="82" mass="9140">MNQEHKPTANQLLASWQLIWTRVLAGKPAPIKEAIASHVQLFPKGNQSEVRSRVERLVNGHQSSPHTVKGLLARGKATLRRV</sequence>
<keyword evidence="2" id="KW-1185">Reference proteome</keyword>
<accession>A0A1I4T5P1</accession>
<evidence type="ECO:0000313" key="2">
    <source>
        <dbReference type="Proteomes" id="UP000199339"/>
    </source>
</evidence>